<gene>
    <name evidence="2" type="primary">cas5e</name>
    <name evidence="2" type="ORF">ENP34_10365</name>
</gene>
<organism evidence="2">
    <name type="scientific">Thermorudis peleae</name>
    <dbReference type="NCBI Taxonomy" id="1382356"/>
    <lineage>
        <taxon>Bacteria</taxon>
        <taxon>Pseudomonadati</taxon>
        <taxon>Thermomicrobiota</taxon>
        <taxon>Thermomicrobia</taxon>
        <taxon>Thermomicrobia incertae sedis</taxon>
        <taxon>Thermorudis</taxon>
    </lineage>
</organism>
<dbReference type="InterPro" id="IPR013422">
    <property type="entry name" value="CRISPR-assoc_prot_Cas5_N"/>
</dbReference>
<comment type="caution">
    <text evidence="2">The sequence shown here is derived from an EMBL/GenBank/DDBJ whole genome shotgun (WGS) entry which is preliminary data.</text>
</comment>
<dbReference type="InterPro" id="IPR010147">
    <property type="entry name" value="CRISPR-assoc_prot_CasD"/>
</dbReference>
<protein>
    <submittedName>
        <fullName evidence="2">Type I-E CRISPR-associated protein Cas5/CasD</fullName>
    </submittedName>
</protein>
<evidence type="ECO:0000313" key="2">
    <source>
        <dbReference type="EMBL" id="HEG91825.1"/>
    </source>
</evidence>
<dbReference type="CDD" id="cd09756">
    <property type="entry name" value="Cas5_I-E"/>
    <property type="match status" value="1"/>
</dbReference>
<keyword evidence="1" id="KW-0051">Antiviral defense</keyword>
<evidence type="ECO:0000256" key="1">
    <source>
        <dbReference type="ARBA" id="ARBA00023118"/>
    </source>
</evidence>
<dbReference type="GO" id="GO:0003723">
    <property type="term" value="F:RNA binding"/>
    <property type="evidence" value="ECO:0007669"/>
    <property type="project" value="InterPro"/>
</dbReference>
<dbReference type="GO" id="GO:0051607">
    <property type="term" value="P:defense response to virus"/>
    <property type="evidence" value="ECO:0007669"/>
    <property type="project" value="UniProtKB-KW"/>
</dbReference>
<dbReference type="NCBIfam" id="TIGR01868">
    <property type="entry name" value="casD_Cas5e"/>
    <property type="match status" value="1"/>
</dbReference>
<reference evidence="2" key="1">
    <citation type="journal article" date="2020" name="mSystems">
        <title>Genome- and Community-Level Interaction Insights into Carbon Utilization and Element Cycling Functions of Hydrothermarchaeota in Hydrothermal Sediment.</title>
        <authorList>
            <person name="Zhou Z."/>
            <person name="Liu Y."/>
            <person name="Xu W."/>
            <person name="Pan J."/>
            <person name="Luo Z.H."/>
            <person name="Li M."/>
        </authorList>
    </citation>
    <scope>NUCLEOTIDE SEQUENCE [LARGE SCALE GENOMIC DNA]</scope>
    <source>
        <strain evidence="2">SpSt-210</strain>
    </source>
</reference>
<name>A0A831X8Y9_9BACT</name>
<accession>A0A831X8Y9</accession>
<dbReference type="GO" id="GO:0043571">
    <property type="term" value="P:maintenance of CRISPR repeat elements"/>
    <property type="evidence" value="ECO:0007669"/>
    <property type="project" value="InterPro"/>
</dbReference>
<dbReference type="InterPro" id="IPR021124">
    <property type="entry name" value="CRISPR-assoc_prot_Cas5"/>
</dbReference>
<proteinExistence type="predicted"/>
<sequence>MTASGTLLMRLAGPMQSWGVQSRFTVRDTAREPTKSGVIGLVCAALGRPREESVDDLAELRMGVRVDLEGILSRDYHTAGVGRWAGQPYGVVTVDGKGLRPVPSNRYYLADADFLVGLAGPLPLLEQIAEALKQPRWPLYLGRKSFVPGSPVWIPDGLKPGVDLEAALRSEPWPSAERLARRPRPSPPALRVVLEEPNPERADYAQLDQPLGAAFATRRFGLRYTRTEFWRLGVDVPVREESDDVSFAPDSRSAQS</sequence>
<dbReference type="Pfam" id="PF09704">
    <property type="entry name" value="Cas_Cas5d"/>
    <property type="match status" value="1"/>
</dbReference>
<dbReference type="EMBL" id="DSIY01000245">
    <property type="protein sequence ID" value="HEG91825.1"/>
    <property type="molecule type" value="Genomic_DNA"/>
</dbReference>
<dbReference type="Gene3D" id="3.30.70.2660">
    <property type="match status" value="1"/>
</dbReference>
<dbReference type="NCBIfam" id="TIGR02593">
    <property type="entry name" value="CRISPR_cas5"/>
    <property type="match status" value="1"/>
</dbReference>
<dbReference type="AlphaFoldDB" id="A0A831X8Y9"/>